<comment type="caution">
    <text evidence="1">The sequence shown here is derived from an EMBL/GenBank/DDBJ whole genome shotgun (WGS) entry which is preliminary data.</text>
</comment>
<dbReference type="AlphaFoldDB" id="A0A0F9KKS5"/>
<accession>A0A0F9KKS5</accession>
<reference evidence="1" key="1">
    <citation type="journal article" date="2015" name="Nature">
        <title>Complex archaea that bridge the gap between prokaryotes and eukaryotes.</title>
        <authorList>
            <person name="Spang A."/>
            <person name="Saw J.H."/>
            <person name="Jorgensen S.L."/>
            <person name="Zaremba-Niedzwiedzka K."/>
            <person name="Martijn J."/>
            <person name="Lind A.E."/>
            <person name="van Eijk R."/>
            <person name="Schleper C."/>
            <person name="Guy L."/>
            <person name="Ettema T.J."/>
        </authorList>
    </citation>
    <scope>NUCLEOTIDE SEQUENCE</scope>
</reference>
<sequence length="177" mass="19954">MISIELEREVWHLLNDGKSIEEISRVTRVSKGTVRTIKRQPTLRDLKRKQDFSASIERKLANASKCISCGNQVTEWPCLICHPNSTIHNSGPLKPEDEGTIIKHGMQVSGHVIMPGIQKIILLVRIARNLLEMQKNNLLDSSVLMRHLVKDAKATLAVTEEEEKNGKRISSENEGTR</sequence>
<proteinExistence type="predicted"/>
<dbReference type="EMBL" id="LAZR01013263">
    <property type="protein sequence ID" value="KKM22768.1"/>
    <property type="molecule type" value="Genomic_DNA"/>
</dbReference>
<gene>
    <name evidence="1" type="ORF">LCGC14_1621940</name>
</gene>
<evidence type="ECO:0000313" key="1">
    <source>
        <dbReference type="EMBL" id="KKM22768.1"/>
    </source>
</evidence>
<dbReference type="Gene3D" id="1.10.10.60">
    <property type="entry name" value="Homeodomain-like"/>
    <property type="match status" value="1"/>
</dbReference>
<protein>
    <submittedName>
        <fullName evidence="1">Uncharacterized protein</fullName>
    </submittedName>
</protein>
<organism evidence="1">
    <name type="scientific">marine sediment metagenome</name>
    <dbReference type="NCBI Taxonomy" id="412755"/>
    <lineage>
        <taxon>unclassified sequences</taxon>
        <taxon>metagenomes</taxon>
        <taxon>ecological metagenomes</taxon>
    </lineage>
</organism>
<name>A0A0F9KKS5_9ZZZZ</name>